<dbReference type="InterPro" id="IPR023343">
    <property type="entry name" value="Penicillin_amidase_dom1"/>
</dbReference>
<comment type="cofactor">
    <cofactor evidence="5">
        <name>Ca(2+)</name>
        <dbReference type="ChEBI" id="CHEBI:29108"/>
    </cofactor>
    <text evidence="5">Binds 1 Ca(2+) ion per dimer.</text>
</comment>
<evidence type="ECO:0000313" key="7">
    <source>
        <dbReference type="Proteomes" id="UP000189935"/>
    </source>
</evidence>
<dbReference type="GO" id="GO:0016811">
    <property type="term" value="F:hydrolase activity, acting on carbon-nitrogen (but not peptide) bonds, in linear amides"/>
    <property type="evidence" value="ECO:0007669"/>
    <property type="project" value="InterPro"/>
</dbReference>
<dbReference type="EMBL" id="LT670844">
    <property type="protein sequence ID" value="SHK14817.1"/>
    <property type="molecule type" value="Genomic_DNA"/>
</dbReference>
<evidence type="ECO:0000256" key="4">
    <source>
        <dbReference type="PIRSR" id="PIRSR001227-1"/>
    </source>
</evidence>
<accession>A0A1M6Q3X6</accession>
<dbReference type="AlphaFoldDB" id="A0A1M6Q3X6"/>
<evidence type="ECO:0000256" key="3">
    <source>
        <dbReference type="ARBA" id="ARBA00023145"/>
    </source>
</evidence>
<dbReference type="InterPro" id="IPR043146">
    <property type="entry name" value="Penicillin_amidase_N_B-knob"/>
</dbReference>
<dbReference type="Gene3D" id="1.10.439.10">
    <property type="entry name" value="Penicillin Amidohydrolase, domain 1"/>
    <property type="match status" value="1"/>
</dbReference>
<name>A0A1M6Q3X6_9BRAD</name>
<dbReference type="PIRSF" id="PIRSF001227">
    <property type="entry name" value="Pen_acylase"/>
    <property type="match status" value="1"/>
</dbReference>
<dbReference type="Gene3D" id="2.30.120.10">
    <property type="match status" value="1"/>
</dbReference>
<sequence length="771" mass="84878">MSKNPDPAGHLPDLQSPAVVPGLSKRLDVRRDSWGIPHIRAASQADAFAGLGFVHAQDRLWQMEALLRRGTGRYAEWLGKSALPGDVLARRVDTSGASRRDYAILSAETRSMLEAYARGVNAFIALRRWPREYAILKAQPQRWEPWHSIAVMRQIGFLMGSVWWKLWRAAALPIVGVAEISKLRFDDGGDDLLCIPPGEQGRRYLAALADLRPGLEALIGPGHDLQEAEVAGGSNNWALAPERTATGRAMLAGDPHRVLEMPNMYAQAHLACDEFDIVGLTVPGVPGFPHYGHTAKVAWCVTHAFVDIHDLYIERFDAAAENTRFENRWIPVKRRKETISVAGEADVEIEVLETCHGPVIAGDPAAGTALALRSVQFAVPDRSFDCMLPMLRAGTVEQFYEATRDWGLMDHNLVAGDTAGHIGNRVRAKVPARPRSNGWLPVPGWTGEHEWDGMVPFEDMPCCIDPAGGRIVTANNRVVENGERYLSTDSMPPHRARRIWQRLAKLSKAGVDDMASVHRDLVSVVALEFRDRVRNVEVTGSAAELRDRIVNWNGEMTPDSHSAAAYVALRTALTKLVAEKSGLSAVSESPYAKVTPGIFGESQIWWTVPQLLRADDTGLIGGASWDRVLAEALQRAAQDLPSEPWGKLHRPTLRHPLSQAFPELAATLDKDCAPVGGDNDTVFATGYIARLGMRATYASLCRYVFDVGAWDNCRWIVFHGASGHTDSPWYDNQNAVWAAGEMVPMLYDWAKIEAATTTHQQLLPDETLGTA</sequence>
<gene>
    <name evidence="6" type="ORF">SAMN05444159_2544</name>
</gene>
<feature type="active site" description="Nucleophile" evidence="4">
    <location>
        <position position="234"/>
    </location>
</feature>
<comment type="similarity">
    <text evidence="1">Belongs to the peptidase S45 family.</text>
</comment>
<dbReference type="InterPro" id="IPR029055">
    <property type="entry name" value="Ntn_hydrolases_N"/>
</dbReference>
<evidence type="ECO:0000256" key="2">
    <source>
        <dbReference type="ARBA" id="ARBA00022801"/>
    </source>
</evidence>
<reference evidence="6 7" key="1">
    <citation type="submission" date="2016-11" db="EMBL/GenBank/DDBJ databases">
        <authorList>
            <person name="Jaros S."/>
            <person name="Januszkiewicz K."/>
            <person name="Wedrychowicz H."/>
        </authorList>
    </citation>
    <scope>NUCLEOTIDE SEQUENCE [LARGE SCALE GENOMIC DNA]</scope>
    <source>
        <strain evidence="6 7">GAS499</strain>
    </source>
</reference>
<dbReference type="Gene3D" id="3.60.20.10">
    <property type="entry name" value="Glutamine Phosphoribosylpyrophosphate, subunit 1, domain 1"/>
    <property type="match status" value="1"/>
</dbReference>
<evidence type="ECO:0000256" key="1">
    <source>
        <dbReference type="ARBA" id="ARBA00006586"/>
    </source>
</evidence>
<dbReference type="PANTHER" id="PTHR34218:SF4">
    <property type="entry name" value="ACYL-HOMOSERINE LACTONE ACYLASE QUIP"/>
    <property type="match status" value="1"/>
</dbReference>
<keyword evidence="2" id="KW-0378">Hydrolase</keyword>
<proteinExistence type="inferred from homology"/>
<keyword evidence="5" id="KW-0106">Calcium</keyword>
<feature type="binding site" evidence="5">
    <location>
        <position position="307"/>
    </location>
    <ligand>
        <name>Ca(2+)</name>
        <dbReference type="ChEBI" id="CHEBI:29108"/>
    </ligand>
</feature>
<dbReference type="Gene3D" id="1.10.1400.10">
    <property type="match status" value="1"/>
</dbReference>
<dbReference type="OrthoDB" id="9760084at2"/>
<dbReference type="InterPro" id="IPR002692">
    <property type="entry name" value="S45"/>
</dbReference>
<dbReference type="GO" id="GO:0017000">
    <property type="term" value="P:antibiotic biosynthetic process"/>
    <property type="evidence" value="ECO:0007669"/>
    <property type="project" value="InterPro"/>
</dbReference>
<evidence type="ECO:0000256" key="5">
    <source>
        <dbReference type="PIRSR" id="PIRSR001227-2"/>
    </source>
</evidence>
<dbReference type="InterPro" id="IPR043147">
    <property type="entry name" value="Penicillin_amidase_A-knob"/>
</dbReference>
<dbReference type="SUPFAM" id="SSF56235">
    <property type="entry name" value="N-terminal nucleophile aminohydrolases (Ntn hydrolases)"/>
    <property type="match status" value="1"/>
</dbReference>
<dbReference type="Pfam" id="PF01804">
    <property type="entry name" value="Penicil_amidase"/>
    <property type="match status" value="1"/>
</dbReference>
<evidence type="ECO:0000313" key="6">
    <source>
        <dbReference type="EMBL" id="SHK14817.1"/>
    </source>
</evidence>
<feature type="binding site" evidence="5">
    <location>
        <position position="310"/>
    </location>
    <ligand>
        <name>Ca(2+)</name>
        <dbReference type="ChEBI" id="CHEBI:29108"/>
    </ligand>
</feature>
<dbReference type="Proteomes" id="UP000189935">
    <property type="component" value="Chromosome I"/>
</dbReference>
<dbReference type="GO" id="GO:0046872">
    <property type="term" value="F:metal ion binding"/>
    <property type="evidence" value="ECO:0007669"/>
    <property type="project" value="UniProtKB-KW"/>
</dbReference>
<dbReference type="PANTHER" id="PTHR34218">
    <property type="entry name" value="PEPTIDASE S45 PENICILLIN AMIDASE"/>
    <property type="match status" value="1"/>
</dbReference>
<keyword evidence="5" id="KW-0479">Metal-binding</keyword>
<dbReference type="CDD" id="cd03747">
    <property type="entry name" value="Ntn_PGA_like"/>
    <property type="match status" value="1"/>
</dbReference>
<keyword evidence="3" id="KW-0865">Zymogen</keyword>
<dbReference type="InterPro" id="IPR014395">
    <property type="entry name" value="Pen/GL7ACA/AHL_acylase"/>
</dbReference>
<dbReference type="Gene3D" id="1.10.10.2580">
    <property type="entry name" value="Penicillin Acylase III, Chain A, Domain 2"/>
    <property type="match status" value="1"/>
</dbReference>
<protein>
    <submittedName>
        <fullName evidence="6">Penicillin amidase</fullName>
    </submittedName>
</protein>
<organism evidence="6 7">
    <name type="scientific">Bradyrhizobium lablabi</name>
    <dbReference type="NCBI Taxonomy" id="722472"/>
    <lineage>
        <taxon>Bacteria</taxon>
        <taxon>Pseudomonadati</taxon>
        <taxon>Pseudomonadota</taxon>
        <taxon>Alphaproteobacteria</taxon>
        <taxon>Hyphomicrobiales</taxon>
        <taxon>Nitrobacteraceae</taxon>
        <taxon>Bradyrhizobium</taxon>
    </lineage>
</organism>